<dbReference type="Gene3D" id="1.10.3230.30">
    <property type="entry name" value="Phage gp6-like head-tail connector protein"/>
    <property type="match status" value="1"/>
</dbReference>
<organism evidence="1 2">
    <name type="scientific">Levilactobacillus senmaizukei DSM 21775 = NBRC 103853</name>
    <dbReference type="NCBI Taxonomy" id="1423803"/>
    <lineage>
        <taxon>Bacteria</taxon>
        <taxon>Bacillati</taxon>
        <taxon>Bacillota</taxon>
        <taxon>Bacilli</taxon>
        <taxon>Lactobacillales</taxon>
        <taxon>Lactobacillaceae</taxon>
        <taxon>Levilactobacillus</taxon>
    </lineage>
</organism>
<dbReference type="EMBL" id="AYZH01000022">
    <property type="protein sequence ID" value="KRN01453.1"/>
    <property type="molecule type" value="Genomic_DNA"/>
</dbReference>
<comment type="caution">
    <text evidence="1">The sequence shown here is derived from an EMBL/GenBank/DDBJ whole genome shotgun (WGS) entry which is preliminary data.</text>
</comment>
<dbReference type="RefSeq" id="WP_061777181.1">
    <property type="nucleotide sequence ID" value="NZ_AYZH01000022.1"/>
</dbReference>
<dbReference type="Proteomes" id="UP000051589">
    <property type="component" value="Unassembled WGS sequence"/>
</dbReference>
<proteinExistence type="predicted"/>
<dbReference type="STRING" id="1423803.FD13_GL001047"/>
<keyword evidence="2" id="KW-1185">Reference proteome</keyword>
<evidence type="ECO:0000313" key="2">
    <source>
        <dbReference type="Proteomes" id="UP000051589"/>
    </source>
</evidence>
<dbReference type="InterPro" id="IPR021146">
    <property type="entry name" value="Phage_gp6-like_head-tail"/>
</dbReference>
<dbReference type="OrthoDB" id="2185827at2"/>
<protein>
    <recommendedName>
        <fullName evidence="3">Phage gp6-like head-tail connector protein</fullName>
    </recommendedName>
</protein>
<evidence type="ECO:0000313" key="1">
    <source>
        <dbReference type="EMBL" id="KRN01453.1"/>
    </source>
</evidence>
<dbReference type="Pfam" id="PF05135">
    <property type="entry name" value="Phage_connect_1"/>
    <property type="match status" value="1"/>
</dbReference>
<name>A0A0R2DNJ6_9LACO</name>
<accession>A0A0R2DNJ6</accession>
<dbReference type="PATRIC" id="fig|1423803.3.peg.1051"/>
<reference evidence="1 2" key="1">
    <citation type="journal article" date="2015" name="Genome Announc.">
        <title>Expanding the biotechnology potential of lactobacilli through comparative genomics of 213 strains and associated genera.</title>
        <authorList>
            <person name="Sun Z."/>
            <person name="Harris H.M."/>
            <person name="McCann A."/>
            <person name="Guo C."/>
            <person name="Argimon S."/>
            <person name="Zhang W."/>
            <person name="Yang X."/>
            <person name="Jeffery I.B."/>
            <person name="Cooney J.C."/>
            <person name="Kagawa T.F."/>
            <person name="Liu W."/>
            <person name="Song Y."/>
            <person name="Salvetti E."/>
            <person name="Wrobel A."/>
            <person name="Rasinkangas P."/>
            <person name="Parkhill J."/>
            <person name="Rea M.C."/>
            <person name="O'Sullivan O."/>
            <person name="Ritari J."/>
            <person name="Douillard F.P."/>
            <person name="Paul Ross R."/>
            <person name="Yang R."/>
            <person name="Briner A.E."/>
            <person name="Felis G.E."/>
            <person name="de Vos W.M."/>
            <person name="Barrangou R."/>
            <person name="Klaenhammer T.R."/>
            <person name="Caufield P.W."/>
            <person name="Cui Y."/>
            <person name="Zhang H."/>
            <person name="O'Toole P.W."/>
        </authorList>
    </citation>
    <scope>NUCLEOTIDE SEQUENCE [LARGE SCALE GENOMIC DNA]</scope>
    <source>
        <strain evidence="1 2">DSM 21775</strain>
    </source>
</reference>
<sequence length="92" mass="10716">MEHDALFEEFKTHIEWEDSMDDSMLDRYLEMARQYVRNATGNETDQLVLMVAAILNDYRVPEKEMATALDSLTPFFIQEVYSNDTVNQSSEA</sequence>
<dbReference type="InterPro" id="IPR006450">
    <property type="entry name" value="Phage_HK97_gp6-like"/>
</dbReference>
<dbReference type="NCBIfam" id="TIGR01560">
    <property type="entry name" value="put_DNA_pack"/>
    <property type="match status" value="1"/>
</dbReference>
<dbReference type="AlphaFoldDB" id="A0A0R2DNJ6"/>
<gene>
    <name evidence="1" type="ORF">FD13_GL001047</name>
</gene>
<evidence type="ECO:0008006" key="3">
    <source>
        <dbReference type="Google" id="ProtNLM"/>
    </source>
</evidence>